<evidence type="ECO:0000313" key="3">
    <source>
        <dbReference type="Proteomes" id="UP000265562"/>
    </source>
</evidence>
<dbReference type="InterPro" id="IPR006683">
    <property type="entry name" value="Thioestr_dom"/>
</dbReference>
<dbReference type="Gene3D" id="3.10.129.10">
    <property type="entry name" value="Hotdog Thioesterase"/>
    <property type="match status" value="1"/>
</dbReference>
<dbReference type="CDD" id="cd03440">
    <property type="entry name" value="hot_dog"/>
    <property type="match status" value="1"/>
</dbReference>
<organism evidence="2 3">
    <name type="scientific">Lachnoanaerobaculum umeaense</name>
    <dbReference type="NCBI Taxonomy" id="617123"/>
    <lineage>
        <taxon>Bacteria</taxon>
        <taxon>Bacillati</taxon>
        <taxon>Bacillota</taxon>
        <taxon>Clostridia</taxon>
        <taxon>Lachnospirales</taxon>
        <taxon>Lachnospiraceae</taxon>
        <taxon>Lachnoanaerobaculum</taxon>
    </lineage>
</organism>
<accession>A0A385PYS0</accession>
<name>A0A385PYS0_9FIRM</name>
<keyword evidence="2" id="KW-0456">Lyase</keyword>
<dbReference type="SUPFAM" id="SSF54637">
    <property type="entry name" value="Thioesterase/thiol ester dehydrase-isomerase"/>
    <property type="match status" value="1"/>
</dbReference>
<dbReference type="Proteomes" id="UP000265562">
    <property type="component" value="Chromosome"/>
</dbReference>
<dbReference type="InterPro" id="IPR029069">
    <property type="entry name" value="HotDog_dom_sf"/>
</dbReference>
<dbReference type="Pfam" id="PF03061">
    <property type="entry name" value="4HBT"/>
    <property type="match status" value="1"/>
</dbReference>
<dbReference type="GO" id="GO:0016829">
    <property type="term" value="F:lyase activity"/>
    <property type="evidence" value="ECO:0007669"/>
    <property type="project" value="UniProtKB-KW"/>
</dbReference>
<dbReference type="AlphaFoldDB" id="A0A385PYS0"/>
<dbReference type="OrthoDB" id="5510361at2"/>
<feature type="domain" description="Thioesterase" evidence="1">
    <location>
        <begin position="28"/>
        <end position="87"/>
    </location>
</feature>
<protein>
    <submittedName>
        <fullName evidence="2">3-aminobutyryl-CoA ammonia lyase</fullName>
    </submittedName>
</protein>
<proteinExistence type="predicted"/>
<keyword evidence="3" id="KW-1185">Reference proteome</keyword>
<reference evidence="2 3" key="1">
    <citation type="submission" date="2018-09" db="EMBL/GenBank/DDBJ databases">
        <title>Genome sequencing of Lachnoanaerobaculum umeaense DSM 23576.</title>
        <authorList>
            <person name="Kook J.-K."/>
            <person name="Park S.-N."/>
            <person name="Lim Y.K."/>
        </authorList>
    </citation>
    <scope>NUCLEOTIDE SEQUENCE [LARGE SCALE GENOMIC DNA]</scope>
    <source>
        <strain evidence="3">DSM 23576 \ CCUG 58757</strain>
    </source>
</reference>
<dbReference type="KEGG" id="lua:D4A81_03610"/>
<evidence type="ECO:0000259" key="1">
    <source>
        <dbReference type="Pfam" id="PF03061"/>
    </source>
</evidence>
<dbReference type="EMBL" id="CP032364">
    <property type="protein sequence ID" value="AYA99096.1"/>
    <property type="molecule type" value="Genomic_DNA"/>
</dbReference>
<evidence type="ECO:0000313" key="2">
    <source>
        <dbReference type="EMBL" id="AYA99096.1"/>
    </source>
</evidence>
<sequence>MVKSTIRLRMSAHDAHYGGELVDGARMLGLFGDVATELLIINDGDEGLFKAYDSVEFLAPVHAGDFIEATGEIVSSGNTSRKMVFEARKVITPRTDINDSACDVLEEPIVVCRASGTCVVLKDRQRKNK</sequence>
<dbReference type="RefSeq" id="WP_111525443.1">
    <property type="nucleotide sequence ID" value="NZ_CP032364.1"/>
</dbReference>
<gene>
    <name evidence="2" type="ORF">D4A81_03610</name>
</gene>